<gene>
    <name evidence="2" type="ORF">EOT04_01285</name>
</gene>
<dbReference type="Proteomes" id="UP000289269">
    <property type="component" value="Unassembled WGS sequence"/>
</dbReference>
<keyword evidence="1" id="KW-1133">Transmembrane helix</keyword>
<evidence type="ECO:0000256" key="1">
    <source>
        <dbReference type="SAM" id="Phobius"/>
    </source>
</evidence>
<name>A0A4Q0AJC8_9BACT</name>
<dbReference type="AlphaFoldDB" id="A0A4Q0AJC8"/>
<protein>
    <submittedName>
        <fullName evidence="2">Type II secretion system protein</fullName>
    </submittedName>
</protein>
<dbReference type="InterPro" id="IPR045584">
    <property type="entry name" value="Pilin-like"/>
</dbReference>
<organism evidence="2 3">
    <name type="scientific">Candidatus Chaera renei</name>
    <dbReference type="NCBI Taxonomy" id="2506947"/>
    <lineage>
        <taxon>Bacteria</taxon>
        <taxon>Candidatus Saccharimonadota</taxon>
        <taxon>Candidatus Saccharimonadia</taxon>
        <taxon>Candidatus Saccharimonadales</taxon>
        <taxon>Candidatus Saccharimonadaceae</taxon>
        <taxon>Candidatus Chaera</taxon>
    </lineage>
</organism>
<proteinExistence type="predicted"/>
<accession>A0A4Q0AJC8</accession>
<sequence length="200" mass="21423">MDYLTRLASRHKTEKLKGQRGDTLVEVLLAVGILSVVIVSATIMMNRGLQSAQAALEHSQVRAWVTAQAELLQYARDSYVAAPPSSRGGYPASLWPQILSYQNSAGGDNCQPGGNPFYLTFDPAAPSDQQVQVKAFNPVTGSKPVSIASPGDGLWIEAVAGTSTSIGYTDFFIRACWSPVSSSGPMQESKTVVRLYNAQP</sequence>
<keyword evidence="1" id="KW-0812">Transmembrane</keyword>
<keyword evidence="3" id="KW-1185">Reference proteome</keyword>
<dbReference type="SUPFAM" id="SSF54523">
    <property type="entry name" value="Pili subunits"/>
    <property type="match status" value="1"/>
</dbReference>
<comment type="caution">
    <text evidence="2">The sequence shown here is derived from an EMBL/GenBank/DDBJ whole genome shotgun (WGS) entry which is preliminary data.</text>
</comment>
<feature type="transmembrane region" description="Helical" evidence="1">
    <location>
        <begin position="21"/>
        <end position="45"/>
    </location>
</feature>
<reference evidence="2" key="1">
    <citation type="submission" date="2019-01" db="EMBL/GenBank/DDBJ databases">
        <title>Genomic signatures and co-occurrence patterns of the ultra-small Saccharimodia (Patescibacteria phylum) suggest a symbiotic lifestyle.</title>
        <authorList>
            <person name="Lemos L."/>
            <person name="Medeiros J."/>
            <person name="Andreote F."/>
            <person name="Fernandes G."/>
            <person name="Varani A."/>
            <person name="Oliveira G."/>
            <person name="Pylro V."/>
        </authorList>
    </citation>
    <scope>NUCLEOTIDE SEQUENCE [LARGE SCALE GENOMIC DNA]</scope>
    <source>
        <strain evidence="2">AMD01</strain>
    </source>
</reference>
<evidence type="ECO:0000313" key="3">
    <source>
        <dbReference type="Proteomes" id="UP000289269"/>
    </source>
</evidence>
<dbReference type="EMBL" id="SCKW01000008">
    <property type="protein sequence ID" value="RWZ79527.1"/>
    <property type="molecule type" value="Genomic_DNA"/>
</dbReference>
<keyword evidence="1" id="KW-0472">Membrane</keyword>
<evidence type="ECO:0000313" key="2">
    <source>
        <dbReference type="EMBL" id="RWZ79527.1"/>
    </source>
</evidence>